<dbReference type="AlphaFoldDB" id="A0A3S0ZGI2"/>
<feature type="compositionally biased region" description="Low complexity" evidence="1">
    <location>
        <begin position="579"/>
        <end position="588"/>
    </location>
</feature>
<organism evidence="3 4">
    <name type="scientific">Elysia chlorotica</name>
    <name type="common">Eastern emerald elysia</name>
    <name type="synonym">Sea slug</name>
    <dbReference type="NCBI Taxonomy" id="188477"/>
    <lineage>
        <taxon>Eukaryota</taxon>
        <taxon>Metazoa</taxon>
        <taxon>Spiralia</taxon>
        <taxon>Lophotrochozoa</taxon>
        <taxon>Mollusca</taxon>
        <taxon>Gastropoda</taxon>
        <taxon>Heterobranchia</taxon>
        <taxon>Euthyneura</taxon>
        <taxon>Panpulmonata</taxon>
        <taxon>Sacoglossa</taxon>
        <taxon>Placobranchoidea</taxon>
        <taxon>Plakobranchidae</taxon>
        <taxon>Elysia</taxon>
    </lineage>
</organism>
<feature type="compositionally biased region" description="Polar residues" evidence="1">
    <location>
        <begin position="835"/>
        <end position="848"/>
    </location>
</feature>
<feature type="compositionally biased region" description="Low complexity" evidence="1">
    <location>
        <begin position="879"/>
        <end position="889"/>
    </location>
</feature>
<feature type="compositionally biased region" description="Polar residues" evidence="1">
    <location>
        <begin position="1041"/>
        <end position="1051"/>
    </location>
</feature>
<feature type="compositionally biased region" description="Pro residues" evidence="1">
    <location>
        <begin position="1003"/>
        <end position="1031"/>
    </location>
</feature>
<feature type="compositionally biased region" description="Low complexity" evidence="1">
    <location>
        <begin position="933"/>
        <end position="952"/>
    </location>
</feature>
<evidence type="ECO:0000256" key="1">
    <source>
        <dbReference type="SAM" id="MobiDB-lite"/>
    </source>
</evidence>
<dbReference type="EMBL" id="RQTK01000609">
    <property type="protein sequence ID" value="RUS77106.1"/>
    <property type="molecule type" value="Genomic_DNA"/>
</dbReference>
<name>A0A3S0ZGI2_ELYCH</name>
<comment type="caution">
    <text evidence="3">The sequence shown here is derived from an EMBL/GenBank/DDBJ whole genome shotgun (WGS) entry which is preliminary data.</text>
</comment>
<feature type="region of interest" description="Disordered" evidence="1">
    <location>
        <begin position="835"/>
        <end position="896"/>
    </location>
</feature>
<accession>A0A3S0ZGI2</accession>
<keyword evidence="4" id="KW-1185">Reference proteome</keyword>
<feature type="region of interest" description="Disordered" evidence="1">
    <location>
        <begin position="982"/>
        <end position="1069"/>
    </location>
</feature>
<protein>
    <recommendedName>
        <fullName evidence="2">TASOR pseudo-PARP domain-containing protein</fullName>
    </recommendedName>
</protein>
<dbReference type="Pfam" id="PF12509">
    <property type="entry name" value="DUF3715"/>
    <property type="match status" value="1"/>
</dbReference>
<feature type="compositionally biased region" description="Basic residues" evidence="1">
    <location>
        <begin position="563"/>
        <end position="576"/>
    </location>
</feature>
<dbReference type="OrthoDB" id="5960959at2759"/>
<feature type="domain" description="TASOR pseudo-PARP" evidence="2">
    <location>
        <begin position="87"/>
        <end position="202"/>
    </location>
</feature>
<dbReference type="GO" id="GO:0005654">
    <property type="term" value="C:nucleoplasm"/>
    <property type="evidence" value="ECO:0007669"/>
    <property type="project" value="TreeGrafter"/>
</dbReference>
<evidence type="ECO:0000313" key="4">
    <source>
        <dbReference type="Proteomes" id="UP000271974"/>
    </source>
</evidence>
<evidence type="ECO:0000259" key="2">
    <source>
        <dbReference type="Pfam" id="PF12509"/>
    </source>
</evidence>
<reference evidence="3 4" key="1">
    <citation type="submission" date="2019-01" db="EMBL/GenBank/DDBJ databases">
        <title>A draft genome assembly of the solar-powered sea slug Elysia chlorotica.</title>
        <authorList>
            <person name="Cai H."/>
            <person name="Li Q."/>
            <person name="Fang X."/>
            <person name="Li J."/>
            <person name="Curtis N.E."/>
            <person name="Altenburger A."/>
            <person name="Shibata T."/>
            <person name="Feng M."/>
            <person name="Maeda T."/>
            <person name="Schwartz J.A."/>
            <person name="Shigenobu S."/>
            <person name="Lundholm N."/>
            <person name="Nishiyama T."/>
            <person name="Yang H."/>
            <person name="Hasebe M."/>
            <person name="Li S."/>
            <person name="Pierce S.K."/>
            <person name="Wang J."/>
        </authorList>
    </citation>
    <scope>NUCLEOTIDE SEQUENCE [LARGE SCALE GENOMIC DNA]</scope>
    <source>
        <strain evidence="3">EC2010</strain>
        <tissue evidence="3">Whole organism of an adult</tissue>
    </source>
</reference>
<dbReference type="GO" id="GO:0045814">
    <property type="term" value="P:negative regulation of gene expression, epigenetic"/>
    <property type="evidence" value="ECO:0007669"/>
    <property type="project" value="InterPro"/>
</dbReference>
<feature type="region of interest" description="Disordered" evidence="1">
    <location>
        <begin position="750"/>
        <end position="805"/>
    </location>
</feature>
<proteinExistence type="predicted"/>
<dbReference type="InterPro" id="IPR022188">
    <property type="entry name" value="TASOR_DUF3715"/>
</dbReference>
<feature type="compositionally biased region" description="Polar residues" evidence="1">
    <location>
        <begin position="786"/>
        <end position="796"/>
    </location>
</feature>
<dbReference type="PANTHER" id="PTHR16207">
    <property type="entry name" value="SET DOMAIN-CONTAINING PROTEIN"/>
    <property type="match status" value="1"/>
</dbReference>
<feature type="compositionally biased region" description="Pro residues" evidence="1">
    <location>
        <begin position="982"/>
        <end position="996"/>
    </location>
</feature>
<feature type="non-terminal residue" evidence="3">
    <location>
        <position position="1"/>
    </location>
</feature>
<gene>
    <name evidence="3" type="ORF">EGW08_015122</name>
</gene>
<dbReference type="PANTHER" id="PTHR16207:SF11">
    <property type="entry name" value="SET DOMAIN-CONTAINING PROTEIN"/>
    <property type="match status" value="1"/>
</dbReference>
<feature type="region of interest" description="Disordered" evidence="1">
    <location>
        <begin position="908"/>
        <end position="953"/>
    </location>
</feature>
<dbReference type="Proteomes" id="UP000271974">
    <property type="component" value="Unassembled WGS sequence"/>
</dbReference>
<feature type="compositionally biased region" description="Low complexity" evidence="1">
    <location>
        <begin position="849"/>
        <end position="864"/>
    </location>
</feature>
<feature type="region of interest" description="Disordered" evidence="1">
    <location>
        <begin position="545"/>
        <end position="625"/>
    </location>
</feature>
<sequence>SSNGPSKRKTLPKSNGPQFTIPRLKKIKRDLLTELPLDSRECQNDILAPLRKSFHFHASNSSHEFLRVQSVHNPEQVEKYLEKRKDMKSNGYSDSFISDTIAFVPIENTSQIEQLCKDGIKCGNQKFSGLGVPHMAVHVCKHADIISPMKPKAGEKVLIAVKVIKGKVKTVMCRGVGCDLEPTPNYDCHIAKSNLDQPASQSPHLQSCTQFTENINIFLLLFTFSLQLYLYEYGDFDVEDYPRQVLPFAVIYYCVKEPQQIVPKSIIGSPHKMLSPALVSGAPGTMAWQGQSSVSSPEVGFGPTNEVWRGRLHVRLIEGGHIYIEVSMLSYYVPLTVNMGHSTPVLRGARGSRGRTSASDAKGLEFESWLVRYLLVGSVSMPTVRLPNDVFLFLMPNCLLASQLGLVRMEDSSPVIHCVLMSKFSTSEAQKKKLAVKKCPLPNLGTATSWEELFDDSDTSDDEATEADPTAPVRKTQDRLAQILPGMFKDQRSIQNKFAAMSLSDAEANLSQCSCRTFSQSKAYRQKCRDAAVQNIFGALQSIAQPSKKVAAPEAVSHFPPGSRRKPKPKLSHRTKNMPSFSPHGSSESESDSDNGHRTSRKSKSHLSILHSTKTVEEELSEEELTNEQMEDIIFMRKKPAHTAFTSKSSRIKEEATFAPKLKTQSWQKETSVVIPPQKPQTSPLSPVAHLSNQRFDAEFDKRVYKEPSFSTKPKIIPIEPVEEPTISTLNNSPTSMDISFSLCNASPPKTGILKSSTKQEKDSNTSIAPEKAETGNKNVPVLPKSSLTDKNSSLVDQHPKVKNHRCEVSANAPLSLPKATKQHELNLSLSASTPQISSDLPISSAKNSPPQTSSSIPSSKASSLTGNLRRGSGELKKSLSPALPLPSSVQPEPQQLSHDALDYGDVDMRVPSHRCNSVNPVFLSTPEQEDVSSPQRDQSQRPSSPNSPNLSFGMWLAPSDIVVPMQPPPFPEGLLGGPVASPPFSMPKSPSPPCSPISLPANSPPSPMDSPASPPAESPASPASPSPPAEPDLESPMSPPRSSTFSTLRSTPIAIPTSRLEHQTASPEINYLQRQSPFVARSLNVQAYPGASSSGIDNADDMKDFLNGGFNSDLDSSYEDESLTELC</sequence>
<dbReference type="InterPro" id="IPR046432">
    <property type="entry name" value="TASOR"/>
</dbReference>
<dbReference type="STRING" id="188477.A0A3S0ZGI2"/>
<feature type="compositionally biased region" description="Acidic residues" evidence="1">
    <location>
        <begin position="1117"/>
        <end position="1128"/>
    </location>
</feature>
<evidence type="ECO:0000313" key="3">
    <source>
        <dbReference type="EMBL" id="RUS77106.1"/>
    </source>
</evidence>
<feature type="region of interest" description="Disordered" evidence="1">
    <location>
        <begin position="1089"/>
        <end position="1128"/>
    </location>
</feature>